<keyword evidence="8" id="KW-1185">Reference proteome</keyword>
<protein>
    <submittedName>
        <fullName evidence="7">Flavocytochrome c</fullName>
    </submittedName>
</protein>
<evidence type="ECO:0000313" key="7">
    <source>
        <dbReference type="EMBL" id="MFC6295056.1"/>
    </source>
</evidence>
<evidence type="ECO:0000256" key="1">
    <source>
        <dbReference type="ARBA" id="ARBA00001974"/>
    </source>
</evidence>
<dbReference type="Gene3D" id="3.90.700.10">
    <property type="entry name" value="Succinate dehydrogenase/fumarate reductase flavoprotein, catalytic domain"/>
    <property type="match status" value="1"/>
</dbReference>
<dbReference type="PANTHER" id="PTHR43400">
    <property type="entry name" value="FUMARATE REDUCTASE"/>
    <property type="match status" value="1"/>
</dbReference>
<feature type="domain" description="FAD-dependent oxidoreductase 2 FAD-binding" evidence="6">
    <location>
        <begin position="19"/>
        <end position="443"/>
    </location>
</feature>
<dbReference type="Proteomes" id="UP001596227">
    <property type="component" value="Unassembled WGS sequence"/>
</dbReference>
<keyword evidence="3 5" id="KW-0274">FAD</keyword>
<evidence type="ECO:0000256" key="3">
    <source>
        <dbReference type="ARBA" id="ARBA00022827"/>
    </source>
</evidence>
<dbReference type="EMBL" id="JBHSSB010000016">
    <property type="protein sequence ID" value="MFC6295056.1"/>
    <property type="molecule type" value="Genomic_DNA"/>
</dbReference>
<dbReference type="InterPro" id="IPR027477">
    <property type="entry name" value="Succ_DH/fumarate_Rdtase_cat_sf"/>
</dbReference>
<dbReference type="Pfam" id="PF00890">
    <property type="entry name" value="FAD_binding_2"/>
    <property type="match status" value="1"/>
</dbReference>
<accession>A0ABW1UG26</accession>
<comment type="similarity">
    <text evidence="5">Belongs to the FAD-dependent oxidoreductase 2 family. FRD/SDH subfamily.</text>
</comment>
<dbReference type="PRINTS" id="PR00368">
    <property type="entry name" value="FADPNR"/>
</dbReference>
<dbReference type="InterPro" id="IPR050315">
    <property type="entry name" value="FAD-oxidoreductase_2"/>
</dbReference>
<comment type="cofactor">
    <cofactor evidence="1">
        <name>FAD</name>
        <dbReference type="ChEBI" id="CHEBI:57692"/>
    </cofactor>
</comment>
<name>A0ABW1UG26_9LACO</name>
<evidence type="ECO:0000259" key="6">
    <source>
        <dbReference type="Pfam" id="PF00890"/>
    </source>
</evidence>
<gene>
    <name evidence="7" type="ORF">ACFQH1_07560</name>
</gene>
<dbReference type="PANTHER" id="PTHR43400:SF7">
    <property type="entry name" value="FAD-DEPENDENT OXIDOREDUCTASE 2 FAD BINDING DOMAIN-CONTAINING PROTEIN"/>
    <property type="match status" value="1"/>
</dbReference>
<evidence type="ECO:0000256" key="2">
    <source>
        <dbReference type="ARBA" id="ARBA00022630"/>
    </source>
</evidence>
<organism evidence="7 8">
    <name type="scientific">Lactiplantibacillus daoliensis</name>
    <dbReference type="NCBI Taxonomy" id="2559916"/>
    <lineage>
        <taxon>Bacteria</taxon>
        <taxon>Bacillati</taxon>
        <taxon>Bacillota</taxon>
        <taxon>Bacilli</taxon>
        <taxon>Lactobacillales</taxon>
        <taxon>Lactobacillaceae</taxon>
        <taxon>Lactiplantibacillus</taxon>
    </lineage>
</organism>
<keyword evidence="4 5" id="KW-0560">Oxidoreductase</keyword>
<evidence type="ECO:0000256" key="4">
    <source>
        <dbReference type="ARBA" id="ARBA00023002"/>
    </source>
</evidence>
<keyword evidence="2 5" id="KW-0285">Flavoprotein</keyword>
<dbReference type="SUPFAM" id="SSF56425">
    <property type="entry name" value="Succinate dehydrogenase/fumarate reductase flavoprotein, catalytic domain"/>
    <property type="match status" value="1"/>
</dbReference>
<dbReference type="InterPro" id="IPR010960">
    <property type="entry name" value="Flavocytochrome_c"/>
</dbReference>
<dbReference type="SUPFAM" id="SSF51905">
    <property type="entry name" value="FAD/NAD(P)-binding domain"/>
    <property type="match status" value="1"/>
</dbReference>
<proteinExistence type="inferred from homology"/>
<evidence type="ECO:0000256" key="5">
    <source>
        <dbReference type="RuleBase" id="RU366062"/>
    </source>
</evidence>
<dbReference type="NCBIfam" id="TIGR01813">
    <property type="entry name" value="flavo_cyto_c"/>
    <property type="match status" value="1"/>
</dbReference>
<sequence>MAKFQFEATPLAALHDQYDVIIIGSGSTGLVSAVQAHELGLKPVILEKMPKIGGNTTRASSGMNAAETLVQLKQHVVDSYADFYHETLVGGGEQNDPAMLDYFASHGALAIDWLAAHGIELDELTITGGMRVQRTHRPSSLAPIGGFLVTQLLKVVAAEEIPLFTEVTVTELAKSDGKVTGVSVKLPTGQQRQLAAPAVILATGGFGANPDLIAKYRPDLKDYRTTNQPGATGDGISLATKAGAELVDMAQIQVHPTVQQDTAHAFLIGEAVRGEGAILVNEDGNRFVNELTTRKAVTAAIDQLPTKHAYLILDAAVRERVPAINFYDSVGLVVTGSTLVELADKIEVPAEQLMTTVTDWNTAVTTQTDKQYGRTTGMGHKLATGPFYAIHIAPAVHYTMGGVKIKPTTQVLATTGQVIPGLYAAGEIAGGLHGNNRIGGNSIAETVVFGRQAGQQVYRYLTALN</sequence>
<dbReference type="RefSeq" id="WP_137607056.1">
    <property type="nucleotide sequence ID" value="NZ_BJDH01000003.1"/>
</dbReference>
<dbReference type="NCBIfam" id="NF005064">
    <property type="entry name" value="PRK06481.1"/>
    <property type="match status" value="1"/>
</dbReference>
<evidence type="ECO:0000313" key="8">
    <source>
        <dbReference type="Proteomes" id="UP001596227"/>
    </source>
</evidence>
<dbReference type="Gene3D" id="3.50.50.60">
    <property type="entry name" value="FAD/NAD(P)-binding domain"/>
    <property type="match status" value="1"/>
</dbReference>
<comment type="caution">
    <text evidence="7">The sequence shown here is derived from an EMBL/GenBank/DDBJ whole genome shotgun (WGS) entry which is preliminary data.</text>
</comment>
<reference evidence="8" key="1">
    <citation type="journal article" date="2019" name="Int. J. Syst. Evol. Microbiol.">
        <title>The Global Catalogue of Microorganisms (GCM) 10K type strain sequencing project: providing services to taxonomists for standard genome sequencing and annotation.</title>
        <authorList>
            <consortium name="The Broad Institute Genomics Platform"/>
            <consortium name="The Broad Institute Genome Sequencing Center for Infectious Disease"/>
            <person name="Wu L."/>
            <person name="Ma J."/>
        </authorList>
    </citation>
    <scope>NUCLEOTIDE SEQUENCE [LARGE SCALE GENOMIC DNA]</scope>
    <source>
        <strain evidence="8">CCM 8934</strain>
    </source>
</reference>
<dbReference type="InterPro" id="IPR003953">
    <property type="entry name" value="FAD-dep_OxRdtase_2_FAD-bd"/>
</dbReference>
<dbReference type="InterPro" id="IPR036188">
    <property type="entry name" value="FAD/NAD-bd_sf"/>
</dbReference>